<accession>A0A645GDW2</accession>
<gene>
    <name evidence="1" type="ORF">SDC9_171665</name>
</gene>
<dbReference type="EMBL" id="VSSQ01073074">
    <property type="protein sequence ID" value="MPN24270.1"/>
    <property type="molecule type" value="Genomic_DNA"/>
</dbReference>
<protein>
    <submittedName>
        <fullName evidence="1">Uncharacterized protein</fullName>
    </submittedName>
</protein>
<name>A0A645GDW2_9ZZZZ</name>
<evidence type="ECO:0000313" key="1">
    <source>
        <dbReference type="EMBL" id="MPN24270.1"/>
    </source>
</evidence>
<sequence>MFNIIEGKVQLERMILCPAELAAVIGENRAHGQTMLPVERQHIIVHQCGGTFRLLAGVQEAKSIGTVGIHAGMQIHLPDAFEAAHEHGVLTQELARPG</sequence>
<dbReference type="AlphaFoldDB" id="A0A645GDW2"/>
<proteinExistence type="predicted"/>
<comment type="caution">
    <text evidence="1">The sequence shown here is derived from an EMBL/GenBank/DDBJ whole genome shotgun (WGS) entry which is preliminary data.</text>
</comment>
<organism evidence="1">
    <name type="scientific">bioreactor metagenome</name>
    <dbReference type="NCBI Taxonomy" id="1076179"/>
    <lineage>
        <taxon>unclassified sequences</taxon>
        <taxon>metagenomes</taxon>
        <taxon>ecological metagenomes</taxon>
    </lineage>
</organism>
<reference evidence="1" key="1">
    <citation type="submission" date="2019-08" db="EMBL/GenBank/DDBJ databases">
        <authorList>
            <person name="Kucharzyk K."/>
            <person name="Murdoch R.W."/>
            <person name="Higgins S."/>
            <person name="Loffler F."/>
        </authorList>
    </citation>
    <scope>NUCLEOTIDE SEQUENCE</scope>
</reference>